<dbReference type="eggNOG" id="COG0707">
    <property type="taxonomic scope" value="Bacteria"/>
</dbReference>
<reference evidence="1 2" key="1">
    <citation type="journal article" date="2012" name="Int. J. Syst. Evol. Microbiol.">
        <title>Vibrio caribbeanicus sp. nov., isolated from the marine sponge Scleritoderma cyanea.</title>
        <authorList>
            <person name="Hoffmann M."/>
            <person name="Monday S.R."/>
            <person name="Allard M.W."/>
            <person name="Strain E.A."/>
            <person name="Whittaker P."/>
            <person name="Naum M."/>
            <person name="McCarthy P.J."/>
            <person name="Lopez J.V."/>
            <person name="Fischer M."/>
            <person name="Brown E.W."/>
        </authorList>
    </citation>
    <scope>NUCLEOTIDE SEQUENCE [LARGE SCALE GENOMIC DNA]</scope>
    <source>
        <strain evidence="1 2">ATCC BAA-2122</strain>
    </source>
</reference>
<dbReference type="Gene3D" id="3.40.50.2000">
    <property type="entry name" value="Glycogen Phosphorylase B"/>
    <property type="match status" value="1"/>
</dbReference>
<dbReference type="GO" id="GO:0006488">
    <property type="term" value="P:dolichol-linked oligosaccharide biosynthetic process"/>
    <property type="evidence" value="ECO:0007669"/>
    <property type="project" value="InterPro"/>
</dbReference>
<keyword evidence="2" id="KW-1185">Reference proteome</keyword>
<evidence type="ECO:0000313" key="2">
    <source>
        <dbReference type="Proteomes" id="UP000002943"/>
    </source>
</evidence>
<dbReference type="Proteomes" id="UP000002943">
    <property type="component" value="Unassembled WGS sequence"/>
</dbReference>
<dbReference type="InterPro" id="IPR013969">
    <property type="entry name" value="Oligosacch_biosynth_Alg14"/>
</dbReference>
<dbReference type="Pfam" id="PF08660">
    <property type="entry name" value="Alg14"/>
    <property type="match status" value="1"/>
</dbReference>
<dbReference type="STRING" id="796620.VIBC2010_07244"/>
<dbReference type="RefSeq" id="WP_009601177.1">
    <property type="nucleotide sequence ID" value="NZ_AEIU01000069.1"/>
</dbReference>
<name>E3BJH6_9VIBR</name>
<sequence length="150" mass="16790">MKNKKLLFVASPGGHLVQLGLIAECFDDVESVIVSTYKEKPAFLSGDDYRRVDDFSRDNPHLAFKVFMQCFRILRREHPDLVVTTGAAPGLIMVIVGRLLRVRCVWVDSIANSKKLSLSGRIASKLGVSVVSQWKEVAENSNLIYRGRVI</sequence>
<evidence type="ECO:0000313" key="1">
    <source>
        <dbReference type="EMBL" id="EFP96745.1"/>
    </source>
</evidence>
<protein>
    <submittedName>
        <fullName evidence="1">Oligosaccharide biosynthesis protein Alg14 like protein</fullName>
    </submittedName>
</protein>
<dbReference type="SUPFAM" id="SSF53756">
    <property type="entry name" value="UDP-Glycosyltransferase/glycogen phosphorylase"/>
    <property type="match status" value="1"/>
</dbReference>
<organism evidence="1 2">
    <name type="scientific">Vibrio caribbeanicus ATCC BAA-2122</name>
    <dbReference type="NCBI Taxonomy" id="796620"/>
    <lineage>
        <taxon>Bacteria</taxon>
        <taxon>Pseudomonadati</taxon>
        <taxon>Pseudomonadota</taxon>
        <taxon>Gammaproteobacteria</taxon>
        <taxon>Vibrionales</taxon>
        <taxon>Vibrionaceae</taxon>
        <taxon>Vibrio</taxon>
    </lineage>
</organism>
<dbReference type="EMBL" id="AEIU01000069">
    <property type="protein sequence ID" value="EFP96745.1"/>
    <property type="molecule type" value="Genomic_DNA"/>
</dbReference>
<dbReference type="AlphaFoldDB" id="E3BJH6"/>
<gene>
    <name evidence="1" type="ORF">VIBC2010_07244</name>
</gene>
<comment type="caution">
    <text evidence="1">The sequence shown here is derived from an EMBL/GenBank/DDBJ whole genome shotgun (WGS) entry which is preliminary data.</text>
</comment>
<dbReference type="OrthoDB" id="555447at2"/>
<proteinExistence type="predicted"/>
<accession>E3BJH6</accession>